<keyword evidence="3" id="KW-0472">Membrane</keyword>
<feature type="domain" description="NolW-like" evidence="8">
    <location>
        <begin position="270"/>
        <end position="329"/>
    </location>
</feature>
<dbReference type="Gene3D" id="3.55.50.30">
    <property type="match status" value="1"/>
</dbReference>
<feature type="compositionally biased region" description="Low complexity" evidence="6">
    <location>
        <begin position="460"/>
        <end position="471"/>
    </location>
</feature>
<comment type="similarity">
    <text evidence="4">Belongs to the bacterial secretin family.</text>
</comment>
<dbReference type="EMBL" id="CP040871">
    <property type="protein sequence ID" value="QDA56941.1"/>
    <property type="molecule type" value="Genomic_DNA"/>
</dbReference>
<dbReference type="PANTHER" id="PTHR30332">
    <property type="entry name" value="PROBABLE GENERAL SECRETION PATHWAY PROTEIN D"/>
    <property type="match status" value="1"/>
</dbReference>
<evidence type="ECO:0000259" key="8">
    <source>
        <dbReference type="Pfam" id="PF03958"/>
    </source>
</evidence>
<evidence type="ECO:0000256" key="6">
    <source>
        <dbReference type="SAM" id="MobiDB-lite"/>
    </source>
</evidence>
<feature type="region of interest" description="Disordered" evidence="6">
    <location>
        <begin position="31"/>
        <end position="54"/>
    </location>
</feature>
<evidence type="ECO:0000259" key="7">
    <source>
        <dbReference type="Pfam" id="PF00263"/>
    </source>
</evidence>
<dbReference type="GO" id="GO:0009306">
    <property type="term" value="P:protein secretion"/>
    <property type="evidence" value="ECO:0007669"/>
    <property type="project" value="InterPro"/>
</dbReference>
<accession>A0A5B7ZP05</accession>
<feature type="region of interest" description="Disordered" evidence="6">
    <location>
        <begin position="102"/>
        <end position="154"/>
    </location>
</feature>
<feature type="compositionally biased region" description="Polar residues" evidence="6">
    <location>
        <begin position="132"/>
        <end position="147"/>
    </location>
</feature>
<dbReference type="InterPro" id="IPR005644">
    <property type="entry name" value="NolW-like"/>
</dbReference>
<feature type="region of interest" description="Disordered" evidence="6">
    <location>
        <begin position="440"/>
        <end position="480"/>
    </location>
</feature>
<keyword evidence="2" id="KW-0732">Signal</keyword>
<keyword evidence="5" id="KW-0813">Transport</keyword>
<dbReference type="OrthoDB" id="9779724at2"/>
<organism evidence="9 10">
    <name type="scientific">Thermomonas aquatica</name>
    <dbReference type="NCBI Taxonomy" id="2202149"/>
    <lineage>
        <taxon>Bacteria</taxon>
        <taxon>Pseudomonadati</taxon>
        <taxon>Pseudomonadota</taxon>
        <taxon>Gammaproteobacteria</taxon>
        <taxon>Lysobacterales</taxon>
        <taxon>Lysobacteraceae</taxon>
        <taxon>Thermomonas</taxon>
    </lineage>
</organism>
<evidence type="ECO:0000313" key="9">
    <source>
        <dbReference type="EMBL" id="QDA56941.1"/>
    </source>
</evidence>
<dbReference type="InterPro" id="IPR050810">
    <property type="entry name" value="Bact_Secretion_Sys_Channel"/>
</dbReference>
<dbReference type="InterPro" id="IPR038591">
    <property type="entry name" value="NolW-like_sf"/>
</dbReference>
<dbReference type="AlphaFoldDB" id="A0A5B7ZP05"/>
<dbReference type="Pfam" id="PF03958">
    <property type="entry name" value="Secretin_N"/>
    <property type="match status" value="1"/>
</dbReference>
<dbReference type="Pfam" id="PF00263">
    <property type="entry name" value="Secretin"/>
    <property type="match status" value="1"/>
</dbReference>
<dbReference type="KEGG" id="thes:FHQ07_06220"/>
<evidence type="ECO:0000313" key="10">
    <source>
        <dbReference type="Proteomes" id="UP000308149"/>
    </source>
</evidence>
<feature type="domain" description="Type II/III secretion system secretin-like" evidence="7">
    <location>
        <begin position="582"/>
        <end position="751"/>
    </location>
</feature>
<evidence type="ECO:0000256" key="1">
    <source>
        <dbReference type="ARBA" id="ARBA00004370"/>
    </source>
</evidence>
<evidence type="ECO:0000256" key="4">
    <source>
        <dbReference type="RuleBase" id="RU004003"/>
    </source>
</evidence>
<evidence type="ECO:0000256" key="3">
    <source>
        <dbReference type="ARBA" id="ARBA00023136"/>
    </source>
</evidence>
<feature type="compositionally biased region" description="Basic residues" evidence="6">
    <location>
        <begin position="41"/>
        <end position="54"/>
    </location>
</feature>
<reference evidence="9 10" key="1">
    <citation type="submission" date="2019-06" db="EMBL/GenBank/DDBJ databases">
        <title>Thermomonas aquatica sp. nov., isolated from an industrial wastewater treatment plant.</title>
        <authorList>
            <person name="Jeon J.H."/>
            <person name="Park D.-S."/>
        </authorList>
    </citation>
    <scope>NUCLEOTIDE SEQUENCE [LARGE SCALE GENOMIC DNA]</scope>
    <source>
        <strain evidence="9 10">SY21</strain>
    </source>
</reference>
<dbReference type="GO" id="GO:0009279">
    <property type="term" value="C:cell outer membrane"/>
    <property type="evidence" value="ECO:0007669"/>
    <property type="project" value="UniProtKB-SubCell"/>
</dbReference>
<protein>
    <submittedName>
        <fullName evidence="9">Type II secretion system protein GspD</fullName>
    </submittedName>
</protein>
<dbReference type="Proteomes" id="UP000308149">
    <property type="component" value="Chromosome"/>
</dbReference>
<dbReference type="InterPro" id="IPR001775">
    <property type="entry name" value="GspD/PilQ"/>
</dbReference>
<keyword evidence="10" id="KW-1185">Reference proteome</keyword>
<evidence type="ECO:0000256" key="5">
    <source>
        <dbReference type="RuleBase" id="RU004004"/>
    </source>
</evidence>
<dbReference type="GO" id="GO:0015627">
    <property type="term" value="C:type II protein secretion system complex"/>
    <property type="evidence" value="ECO:0007669"/>
    <property type="project" value="TreeGrafter"/>
</dbReference>
<proteinExistence type="inferred from homology"/>
<dbReference type="InterPro" id="IPR004846">
    <property type="entry name" value="T2SS/T3SS_dom"/>
</dbReference>
<sequence>MARLSSPPIATPSGTRRTAAAVRASCTCCPRPNPTPASARRANRRRRHRVRPRHRPLPRLRRLRRAAPTEFPKKRHRMNSFRPFLTAVAAALLAGACATPRVKVPPPLPLPNQDGGEQGFERQPPAGRQDMQRSGTPTIPGSGNNSLVAGINGDAMPPLKGGPVNVNIEGMPVPAFINEFFGSILGAGFQMDPQVSKAQDLVTLRTPGPQSPQNFYRLAVQVLHSYGISTEYTSGMVFFNRGKDSAGPSPLIVSGRALPEVPISHRPVFQLVDLQSVRTNDVVNLLGVAFKGSGLTIQAEGSRNAVILMGKPEQVRQAGEAIRVLDRPLMRGRVSARLEPAFVTASELSKRLVEVLSAEGYGASLYTVGGSSGTAILVLPLEAANAVLVFAADDRVLEHSVEWARSIDKPNPTAGSDGLFYYMVKNTQAKEIVQTISGVQNGASNTRRPSRDAIDGSQVGAAAGAAATSPAGGDGDMARGKLSLDEPRNAIIYQGSATDWGRILPLIQQMDRAPRQVMVEVTVAEVTLTNDQEFGISWLARNSDLGKFNGNISSGTLATGTGGAGLSYILDIGGQARASLKALASQDRISVLSTPRVMVKSGEEASFDVGTEVPTVSSQATTNISTGGNSGIIQTVQYRKTGILLNIKPVVYSDDRVDIELRQEVSEALPVGADSIANSPAIFNRSYSTSLSLKDGSAILIAGLMSQRNTAGNSGVPFLKDVPLLGNLFKTQKQGKSKTELVLMIVPYIIETDTQAEELTRSLSQRFELLELPQTGQAPVQVTPSVPVNP</sequence>
<comment type="subcellular location">
    <subcellularLocation>
        <location evidence="5">Cell outer membrane</location>
    </subcellularLocation>
    <subcellularLocation>
        <location evidence="1">Membrane</location>
    </subcellularLocation>
</comment>
<name>A0A5B7ZP05_9GAMM</name>
<dbReference type="Gene3D" id="3.30.1370.120">
    <property type="match status" value="2"/>
</dbReference>
<evidence type="ECO:0000256" key="2">
    <source>
        <dbReference type="ARBA" id="ARBA00022729"/>
    </source>
</evidence>
<gene>
    <name evidence="9" type="ORF">FHQ07_06220</name>
</gene>
<dbReference type="PANTHER" id="PTHR30332:SF25">
    <property type="entry name" value="SECRETIN XPSD"/>
    <property type="match status" value="1"/>
</dbReference>
<dbReference type="PRINTS" id="PR00811">
    <property type="entry name" value="BCTERIALGSPD"/>
</dbReference>